<comment type="caution">
    <text evidence="2">The sequence shown here is derived from an EMBL/GenBank/DDBJ whole genome shotgun (WGS) entry which is preliminary data.</text>
</comment>
<dbReference type="OrthoDB" id="6071035at2759"/>
<proteinExistence type="predicted"/>
<evidence type="ECO:0000313" key="3">
    <source>
        <dbReference type="Proteomes" id="UP000194236"/>
    </source>
</evidence>
<protein>
    <submittedName>
        <fullName evidence="2">Uncharacterized protein</fullName>
    </submittedName>
</protein>
<dbReference type="EMBL" id="MUJZ01026738">
    <property type="protein sequence ID" value="OTF78693.1"/>
    <property type="molecule type" value="Genomic_DNA"/>
</dbReference>
<reference evidence="2 3" key="1">
    <citation type="submission" date="2017-03" db="EMBL/GenBank/DDBJ databases">
        <title>Genome Survey of Euroglyphus maynei.</title>
        <authorList>
            <person name="Arlian L.G."/>
            <person name="Morgan M.S."/>
            <person name="Rider S.D."/>
        </authorList>
    </citation>
    <scope>NUCLEOTIDE SEQUENCE [LARGE SCALE GENOMIC DNA]</scope>
    <source>
        <strain evidence="2">Arlian Lab</strain>
        <tissue evidence="2">Whole body</tissue>
    </source>
</reference>
<keyword evidence="1" id="KW-0732">Signal</keyword>
<accession>A0A1Y3BFU1</accession>
<evidence type="ECO:0000313" key="2">
    <source>
        <dbReference type="EMBL" id="OTF78693.1"/>
    </source>
</evidence>
<gene>
    <name evidence="2" type="ORF">BLA29_004949</name>
</gene>
<keyword evidence="3" id="KW-1185">Reference proteome</keyword>
<dbReference type="AlphaFoldDB" id="A0A1Y3BFU1"/>
<dbReference type="Proteomes" id="UP000194236">
    <property type="component" value="Unassembled WGS sequence"/>
</dbReference>
<name>A0A1Y3BFU1_EURMA</name>
<sequence length="143" mass="16819">MILPLFLLISLNIVHSRFLPDGDYSKGGIDNYWNYISDSYEKANNKYSSKYTSSLETKKHPYFHCYSVYRTATDDWCQDNCQLGYCPTSHCICTTGQPKFVTSNKAMNSKYVYDDNGDNDEQQKQNDFDSYQWDSNRNELRYQ</sequence>
<evidence type="ECO:0000256" key="1">
    <source>
        <dbReference type="SAM" id="SignalP"/>
    </source>
</evidence>
<organism evidence="2 3">
    <name type="scientific">Euroglyphus maynei</name>
    <name type="common">Mayne's house dust mite</name>
    <dbReference type="NCBI Taxonomy" id="6958"/>
    <lineage>
        <taxon>Eukaryota</taxon>
        <taxon>Metazoa</taxon>
        <taxon>Ecdysozoa</taxon>
        <taxon>Arthropoda</taxon>
        <taxon>Chelicerata</taxon>
        <taxon>Arachnida</taxon>
        <taxon>Acari</taxon>
        <taxon>Acariformes</taxon>
        <taxon>Sarcoptiformes</taxon>
        <taxon>Astigmata</taxon>
        <taxon>Psoroptidia</taxon>
        <taxon>Analgoidea</taxon>
        <taxon>Pyroglyphidae</taxon>
        <taxon>Pyroglyphinae</taxon>
        <taxon>Euroglyphus</taxon>
    </lineage>
</organism>
<feature type="signal peptide" evidence="1">
    <location>
        <begin position="1"/>
        <end position="16"/>
    </location>
</feature>
<feature type="chain" id="PRO_5012463628" evidence="1">
    <location>
        <begin position="17"/>
        <end position="143"/>
    </location>
</feature>